<accession>A0AAV4JW28</accession>
<sequence length="101" mass="11663">MKTKRKKNECNQRPRASSPEREGLRLKVMVPKSEVLQRNTESNEASWGIRHSPGGKVTNTPVTGLEYCYQYHYASLPQIIPDSRCPACPFHLYFLFEDCVF</sequence>
<dbReference type="Proteomes" id="UP000762676">
    <property type="component" value="Unassembled WGS sequence"/>
</dbReference>
<comment type="caution">
    <text evidence="2">The sequence shown here is derived from an EMBL/GenBank/DDBJ whole genome shotgun (WGS) entry which is preliminary data.</text>
</comment>
<keyword evidence="3" id="KW-1185">Reference proteome</keyword>
<name>A0AAV4JW28_9GAST</name>
<proteinExistence type="predicted"/>
<reference evidence="2 3" key="1">
    <citation type="journal article" date="2021" name="Elife">
        <title>Chloroplast acquisition without the gene transfer in kleptoplastic sea slugs, Plakobranchus ocellatus.</title>
        <authorList>
            <person name="Maeda T."/>
            <person name="Takahashi S."/>
            <person name="Yoshida T."/>
            <person name="Shimamura S."/>
            <person name="Takaki Y."/>
            <person name="Nagai Y."/>
            <person name="Toyoda A."/>
            <person name="Suzuki Y."/>
            <person name="Arimoto A."/>
            <person name="Ishii H."/>
            <person name="Satoh N."/>
            <person name="Nishiyama T."/>
            <person name="Hasebe M."/>
            <person name="Maruyama T."/>
            <person name="Minagawa J."/>
            <person name="Obokata J."/>
            <person name="Shigenobu S."/>
        </authorList>
    </citation>
    <scope>NUCLEOTIDE SEQUENCE [LARGE SCALE GENOMIC DNA]</scope>
</reference>
<feature type="region of interest" description="Disordered" evidence="1">
    <location>
        <begin position="1"/>
        <end position="23"/>
    </location>
</feature>
<gene>
    <name evidence="2" type="ORF">ElyMa_005233400</name>
</gene>
<evidence type="ECO:0000313" key="2">
    <source>
        <dbReference type="EMBL" id="GFS26999.1"/>
    </source>
</evidence>
<protein>
    <submittedName>
        <fullName evidence="2">Uncharacterized protein</fullName>
    </submittedName>
</protein>
<evidence type="ECO:0000256" key="1">
    <source>
        <dbReference type="SAM" id="MobiDB-lite"/>
    </source>
</evidence>
<dbReference type="AlphaFoldDB" id="A0AAV4JW28"/>
<feature type="compositionally biased region" description="Basic and acidic residues" evidence="1">
    <location>
        <begin position="8"/>
        <end position="23"/>
    </location>
</feature>
<dbReference type="EMBL" id="BMAT01010441">
    <property type="protein sequence ID" value="GFS26999.1"/>
    <property type="molecule type" value="Genomic_DNA"/>
</dbReference>
<evidence type="ECO:0000313" key="3">
    <source>
        <dbReference type="Proteomes" id="UP000762676"/>
    </source>
</evidence>
<organism evidence="2 3">
    <name type="scientific">Elysia marginata</name>
    <dbReference type="NCBI Taxonomy" id="1093978"/>
    <lineage>
        <taxon>Eukaryota</taxon>
        <taxon>Metazoa</taxon>
        <taxon>Spiralia</taxon>
        <taxon>Lophotrochozoa</taxon>
        <taxon>Mollusca</taxon>
        <taxon>Gastropoda</taxon>
        <taxon>Heterobranchia</taxon>
        <taxon>Euthyneura</taxon>
        <taxon>Panpulmonata</taxon>
        <taxon>Sacoglossa</taxon>
        <taxon>Placobranchoidea</taxon>
        <taxon>Plakobranchidae</taxon>
        <taxon>Elysia</taxon>
    </lineage>
</organism>